<accession>A0A395SX96</accession>
<organism evidence="2 3">
    <name type="scientific">Fusarium longipes</name>
    <dbReference type="NCBI Taxonomy" id="694270"/>
    <lineage>
        <taxon>Eukaryota</taxon>
        <taxon>Fungi</taxon>
        <taxon>Dikarya</taxon>
        <taxon>Ascomycota</taxon>
        <taxon>Pezizomycotina</taxon>
        <taxon>Sordariomycetes</taxon>
        <taxon>Hypocreomycetidae</taxon>
        <taxon>Hypocreales</taxon>
        <taxon>Nectriaceae</taxon>
        <taxon>Fusarium</taxon>
    </lineage>
</organism>
<evidence type="ECO:0000256" key="1">
    <source>
        <dbReference type="SAM" id="MobiDB-lite"/>
    </source>
</evidence>
<feature type="region of interest" description="Disordered" evidence="1">
    <location>
        <begin position="168"/>
        <end position="228"/>
    </location>
</feature>
<evidence type="ECO:0000313" key="2">
    <source>
        <dbReference type="EMBL" id="RGP77098.1"/>
    </source>
</evidence>
<name>A0A395SX96_9HYPO</name>
<gene>
    <name evidence="2" type="ORF">FLONG3_4613</name>
</gene>
<proteinExistence type="predicted"/>
<keyword evidence="3" id="KW-1185">Reference proteome</keyword>
<sequence length="228" mass="24638">MAYDTPHDPRNRARMAEDIFELSQELITILRFACPTYYNLGVASGLALAEQSPEDARQHLAQDEAFEKHQKLVEEAYTALEKQQKIVDEAYAAVDSAIKVLRRHCDDPTFLAVDPQKSLDLLANVRNSLCDLTGYVVVEHVRNASVPIDYHGAIHALARKLNPGVVEAPAAGTSSKGSLSGSCSGDGTSVSGQACTTSEPLDSTCPVERPCGISSNHQEQDGDISNEN</sequence>
<comment type="caution">
    <text evidence="2">The sequence shown here is derived from an EMBL/GenBank/DDBJ whole genome shotgun (WGS) entry which is preliminary data.</text>
</comment>
<feature type="compositionally biased region" description="Low complexity" evidence="1">
    <location>
        <begin position="172"/>
        <end position="189"/>
    </location>
</feature>
<dbReference type="EMBL" id="PXOG01000100">
    <property type="protein sequence ID" value="RGP77098.1"/>
    <property type="molecule type" value="Genomic_DNA"/>
</dbReference>
<feature type="compositionally biased region" description="Polar residues" evidence="1">
    <location>
        <begin position="190"/>
        <end position="201"/>
    </location>
</feature>
<dbReference type="Proteomes" id="UP000266234">
    <property type="component" value="Unassembled WGS sequence"/>
</dbReference>
<dbReference type="AlphaFoldDB" id="A0A395SX96"/>
<evidence type="ECO:0000313" key="3">
    <source>
        <dbReference type="Proteomes" id="UP000266234"/>
    </source>
</evidence>
<protein>
    <submittedName>
        <fullName evidence="2">Uncharacterized protein</fullName>
    </submittedName>
</protein>
<reference evidence="2 3" key="1">
    <citation type="journal article" date="2018" name="PLoS Pathog.">
        <title>Evolution of structural diversity of trichothecenes, a family of toxins produced by plant pathogenic and entomopathogenic fungi.</title>
        <authorList>
            <person name="Proctor R.H."/>
            <person name="McCormick S.P."/>
            <person name="Kim H.S."/>
            <person name="Cardoza R.E."/>
            <person name="Stanley A.M."/>
            <person name="Lindo L."/>
            <person name="Kelly A."/>
            <person name="Brown D.W."/>
            <person name="Lee T."/>
            <person name="Vaughan M.M."/>
            <person name="Alexander N.J."/>
            <person name="Busman M."/>
            <person name="Gutierrez S."/>
        </authorList>
    </citation>
    <scope>NUCLEOTIDE SEQUENCE [LARGE SCALE GENOMIC DNA]</scope>
    <source>
        <strain evidence="2 3">NRRL 20695</strain>
    </source>
</reference>